<dbReference type="Gene3D" id="3.40.50.300">
    <property type="entry name" value="P-loop containing nucleotide triphosphate hydrolases"/>
    <property type="match status" value="1"/>
</dbReference>
<keyword evidence="8 9" id="KW-0472">Membrane</keyword>
<dbReference type="PROSITE" id="PS50929">
    <property type="entry name" value="ABC_TM1F"/>
    <property type="match status" value="1"/>
</dbReference>
<comment type="caution">
    <text evidence="12">The sequence shown here is derived from an EMBL/GenBank/DDBJ whole genome shotgun (WGS) entry which is preliminary data.</text>
</comment>
<accession>A0A0Q3TAP8</accession>
<dbReference type="InterPro" id="IPR017871">
    <property type="entry name" value="ABC_transporter-like_CS"/>
</dbReference>
<dbReference type="GO" id="GO:0005524">
    <property type="term" value="F:ATP binding"/>
    <property type="evidence" value="ECO:0007669"/>
    <property type="project" value="UniProtKB-KW"/>
</dbReference>
<keyword evidence="7 9" id="KW-1133">Transmembrane helix</keyword>
<dbReference type="SMART" id="SM00382">
    <property type="entry name" value="AAA"/>
    <property type="match status" value="1"/>
</dbReference>
<dbReference type="InterPro" id="IPR003439">
    <property type="entry name" value="ABC_transporter-like_ATP-bd"/>
</dbReference>
<dbReference type="OrthoDB" id="9770415at2"/>
<keyword evidence="13" id="KW-1185">Reference proteome</keyword>
<dbReference type="InterPro" id="IPR003593">
    <property type="entry name" value="AAA+_ATPase"/>
</dbReference>
<dbReference type="EMBL" id="LJJC01000006">
    <property type="protein sequence ID" value="KQL51208.1"/>
    <property type="molecule type" value="Genomic_DNA"/>
</dbReference>
<dbReference type="SUPFAM" id="SSF90123">
    <property type="entry name" value="ABC transporter transmembrane region"/>
    <property type="match status" value="1"/>
</dbReference>
<dbReference type="InterPro" id="IPR011527">
    <property type="entry name" value="ABC1_TM_dom"/>
</dbReference>
<keyword evidence="2" id="KW-0813">Transport</keyword>
<evidence type="ECO:0000256" key="5">
    <source>
        <dbReference type="ARBA" id="ARBA00022741"/>
    </source>
</evidence>
<comment type="subcellular location">
    <subcellularLocation>
        <location evidence="1">Cell membrane</location>
        <topology evidence="1">Multi-pass membrane protein</topology>
    </subcellularLocation>
</comment>
<proteinExistence type="predicted"/>
<dbReference type="GO" id="GO:0005886">
    <property type="term" value="C:plasma membrane"/>
    <property type="evidence" value="ECO:0007669"/>
    <property type="project" value="UniProtKB-SubCell"/>
</dbReference>
<dbReference type="GO" id="GO:0015421">
    <property type="term" value="F:ABC-type oligopeptide transporter activity"/>
    <property type="evidence" value="ECO:0007669"/>
    <property type="project" value="TreeGrafter"/>
</dbReference>
<keyword evidence="5" id="KW-0547">Nucleotide-binding</keyword>
<feature type="transmembrane region" description="Helical" evidence="9">
    <location>
        <begin position="283"/>
        <end position="304"/>
    </location>
</feature>
<dbReference type="FunFam" id="3.40.50.300:FF:000221">
    <property type="entry name" value="Multidrug ABC transporter ATP-binding protein"/>
    <property type="match status" value="1"/>
</dbReference>
<feature type="transmembrane region" description="Helical" evidence="9">
    <location>
        <begin position="142"/>
        <end position="162"/>
    </location>
</feature>
<keyword evidence="3" id="KW-1003">Cell membrane</keyword>
<dbReference type="AlphaFoldDB" id="A0A0Q3TAP8"/>
<dbReference type="Pfam" id="PF00664">
    <property type="entry name" value="ABC_membrane"/>
    <property type="match status" value="1"/>
</dbReference>
<dbReference type="PROSITE" id="PS50893">
    <property type="entry name" value="ABC_TRANSPORTER_2"/>
    <property type="match status" value="1"/>
</dbReference>
<feature type="transmembrane region" description="Helical" evidence="9">
    <location>
        <begin position="27"/>
        <end position="47"/>
    </location>
</feature>
<evidence type="ECO:0000256" key="7">
    <source>
        <dbReference type="ARBA" id="ARBA00022989"/>
    </source>
</evidence>
<keyword evidence="4 9" id="KW-0812">Transmembrane</keyword>
<dbReference type="FunFam" id="1.20.1560.10:FF:000011">
    <property type="entry name" value="Multidrug ABC transporter ATP-binding protein"/>
    <property type="match status" value="1"/>
</dbReference>
<dbReference type="PATRIC" id="fig|157838.3.peg.4332"/>
<evidence type="ECO:0000259" key="11">
    <source>
        <dbReference type="PROSITE" id="PS50929"/>
    </source>
</evidence>
<dbReference type="PROSITE" id="PS00211">
    <property type="entry name" value="ABC_TRANSPORTER_1"/>
    <property type="match status" value="1"/>
</dbReference>
<evidence type="ECO:0000256" key="2">
    <source>
        <dbReference type="ARBA" id="ARBA00022448"/>
    </source>
</evidence>
<feature type="transmembrane region" description="Helical" evidence="9">
    <location>
        <begin position="168"/>
        <end position="186"/>
    </location>
</feature>
<evidence type="ECO:0000256" key="1">
    <source>
        <dbReference type="ARBA" id="ARBA00004651"/>
    </source>
</evidence>
<feature type="domain" description="ABC transporter" evidence="10">
    <location>
        <begin position="341"/>
        <end position="576"/>
    </location>
</feature>
<feature type="transmembrane region" description="Helical" evidence="9">
    <location>
        <begin position="248"/>
        <end position="271"/>
    </location>
</feature>
<evidence type="ECO:0000256" key="4">
    <source>
        <dbReference type="ARBA" id="ARBA00022692"/>
    </source>
</evidence>
<dbReference type="STRING" id="157838.AN964_19620"/>
<organism evidence="12 13">
    <name type="scientific">Heyndrickxia shackletonii</name>
    <dbReference type="NCBI Taxonomy" id="157838"/>
    <lineage>
        <taxon>Bacteria</taxon>
        <taxon>Bacillati</taxon>
        <taxon>Bacillota</taxon>
        <taxon>Bacilli</taxon>
        <taxon>Bacillales</taxon>
        <taxon>Bacillaceae</taxon>
        <taxon>Heyndrickxia</taxon>
    </lineage>
</organism>
<evidence type="ECO:0000259" key="10">
    <source>
        <dbReference type="PROSITE" id="PS50893"/>
    </source>
</evidence>
<evidence type="ECO:0000256" key="3">
    <source>
        <dbReference type="ARBA" id="ARBA00022475"/>
    </source>
</evidence>
<gene>
    <name evidence="12" type="ORF">AN964_19620</name>
</gene>
<dbReference type="PANTHER" id="PTHR43394:SF1">
    <property type="entry name" value="ATP-BINDING CASSETTE SUB-FAMILY B MEMBER 10, MITOCHONDRIAL"/>
    <property type="match status" value="1"/>
</dbReference>
<evidence type="ECO:0000256" key="9">
    <source>
        <dbReference type="SAM" id="Phobius"/>
    </source>
</evidence>
<dbReference type="InterPro" id="IPR027417">
    <property type="entry name" value="P-loop_NTPase"/>
</dbReference>
<dbReference type="RefSeq" id="WP_055741513.1">
    <property type="nucleotide sequence ID" value="NZ_JAAIWL010000049.1"/>
</dbReference>
<evidence type="ECO:0000313" key="12">
    <source>
        <dbReference type="EMBL" id="KQL51208.1"/>
    </source>
</evidence>
<evidence type="ECO:0000256" key="8">
    <source>
        <dbReference type="ARBA" id="ARBA00023136"/>
    </source>
</evidence>
<keyword evidence="6" id="KW-0067">ATP-binding</keyword>
<protein>
    <submittedName>
        <fullName evidence="12">Multidrug ABC transporter permease</fullName>
    </submittedName>
</protein>
<dbReference type="Pfam" id="PF00005">
    <property type="entry name" value="ABC_tran"/>
    <property type="match status" value="1"/>
</dbReference>
<dbReference type="PANTHER" id="PTHR43394">
    <property type="entry name" value="ATP-DEPENDENT PERMEASE MDL1, MITOCHONDRIAL"/>
    <property type="match status" value="1"/>
</dbReference>
<dbReference type="SUPFAM" id="SSF52540">
    <property type="entry name" value="P-loop containing nucleoside triphosphate hydrolases"/>
    <property type="match status" value="1"/>
</dbReference>
<dbReference type="GO" id="GO:0016887">
    <property type="term" value="F:ATP hydrolysis activity"/>
    <property type="evidence" value="ECO:0007669"/>
    <property type="project" value="InterPro"/>
</dbReference>
<feature type="transmembrane region" description="Helical" evidence="9">
    <location>
        <begin position="67"/>
        <end position="88"/>
    </location>
</feature>
<name>A0A0Q3TAP8_9BACI</name>
<dbReference type="Proteomes" id="UP000051888">
    <property type="component" value="Unassembled WGS sequence"/>
</dbReference>
<dbReference type="InterPro" id="IPR036640">
    <property type="entry name" value="ABC1_TM_sf"/>
</dbReference>
<sequence>MKKGEKEKRVDWRPFIQLISQAKPSKIVLFIALLLSVSTTVAGLVVPLFTKNLINHFSFHSMGTGKIALLVGAIIVQAIAGGVSVYLLNHVGQTVVAGIRERLWKKLLVLPVSYYDEHQSGDTVSRMTNDTAVVKSLITDHLTGFLTGIISIVGSMIVLFLLDWRMTLLIFIAVPLALAVLMPLGGKMHKISKGMQDETARFTSILNQVLSEVRLVKASNAENKEYKSGKKGIVQLLQFGLKEAKIQALITPLVSLVVMVLLVVILGYGGMRVSSGALTAGDLVAFIMYLFQIVMPMGQLTMFFTQFQKALGATERIISILNEEEEEDVSSQTVQNVDQSIKVNNIQFSYKEGEEVLKDITFEVEAGKVTAIVGPSGSGKTTLFSLLERFYRPQKGSITLGNQSINDFSLQSWRSQIGYVSQESSLISGTIRDNICYGLGREVSEEELKNAARMAYADQFIEELPAGFDTEVGERGIKLSGGQRQRIAIARALLRNPNILMLDEATSSLDSKSEIVVQKALQNLMSGRTTLIIAHRLSTVVDADKILFFEKGRITGSGTHDELFRTHNMYREFAKQQLRIHEPSVNI</sequence>
<evidence type="ECO:0000313" key="13">
    <source>
        <dbReference type="Proteomes" id="UP000051888"/>
    </source>
</evidence>
<feature type="domain" description="ABC transmembrane type-1" evidence="11">
    <location>
        <begin position="30"/>
        <end position="309"/>
    </location>
</feature>
<evidence type="ECO:0000256" key="6">
    <source>
        <dbReference type="ARBA" id="ARBA00022840"/>
    </source>
</evidence>
<dbReference type="CDD" id="cd18551">
    <property type="entry name" value="ABC_6TM_LmrA_like"/>
    <property type="match status" value="1"/>
</dbReference>
<dbReference type="InterPro" id="IPR039421">
    <property type="entry name" value="Type_1_exporter"/>
</dbReference>
<dbReference type="Gene3D" id="1.20.1560.10">
    <property type="entry name" value="ABC transporter type 1, transmembrane domain"/>
    <property type="match status" value="1"/>
</dbReference>
<reference evidence="12 13" key="1">
    <citation type="submission" date="2015-09" db="EMBL/GenBank/DDBJ databases">
        <title>Genome sequencing project for genomic taxonomy and phylogenomics of Bacillus-like bacteria.</title>
        <authorList>
            <person name="Liu B."/>
            <person name="Wang J."/>
            <person name="Zhu Y."/>
            <person name="Liu G."/>
            <person name="Chen Q."/>
            <person name="Chen Z."/>
            <person name="Lan J."/>
            <person name="Che J."/>
            <person name="Ge C."/>
            <person name="Shi H."/>
            <person name="Pan Z."/>
            <person name="Liu X."/>
        </authorList>
    </citation>
    <scope>NUCLEOTIDE SEQUENCE [LARGE SCALE GENOMIC DNA]</scope>
    <source>
        <strain evidence="12 13">LMG 18435</strain>
    </source>
</reference>